<gene>
    <name evidence="2" type="ORF">G3N55_08520</name>
</gene>
<keyword evidence="3" id="KW-1185">Reference proteome</keyword>
<protein>
    <submittedName>
        <fullName evidence="2">Uncharacterized protein</fullName>
    </submittedName>
</protein>
<sequence>MRRLRLPEDLEDDASFNALARLVPEDEAASPPSPPEETGVEEAPSA</sequence>
<proteinExistence type="predicted"/>
<evidence type="ECO:0000313" key="2">
    <source>
        <dbReference type="EMBL" id="NDY42886.1"/>
    </source>
</evidence>
<dbReference type="EMBL" id="JAAGRR010000095">
    <property type="protein sequence ID" value="NDY42886.1"/>
    <property type="molecule type" value="Genomic_DNA"/>
</dbReference>
<accession>A0A6N9TWM4</accession>
<evidence type="ECO:0000313" key="3">
    <source>
        <dbReference type="Proteomes" id="UP000469346"/>
    </source>
</evidence>
<evidence type="ECO:0000256" key="1">
    <source>
        <dbReference type="SAM" id="MobiDB-lite"/>
    </source>
</evidence>
<name>A0A6N9TWM4_DISTH</name>
<reference evidence="2 3" key="1">
    <citation type="submission" date="2020-02" db="EMBL/GenBank/DDBJ databases">
        <title>Comparative genomics of sulfur disproportionating microorganisms.</title>
        <authorList>
            <person name="Ward L.M."/>
            <person name="Bertran E."/>
            <person name="Johnston D.T."/>
        </authorList>
    </citation>
    <scope>NUCLEOTIDE SEQUENCE [LARGE SCALE GENOMIC DNA]</scope>
    <source>
        <strain evidence="2 3">DSM 100025</strain>
    </source>
</reference>
<organism evidence="2 3">
    <name type="scientific">Dissulfurirhabdus thermomarina</name>
    <dbReference type="NCBI Taxonomy" id="1765737"/>
    <lineage>
        <taxon>Bacteria</taxon>
        <taxon>Deltaproteobacteria</taxon>
        <taxon>Dissulfurirhabdaceae</taxon>
        <taxon>Dissulfurirhabdus</taxon>
    </lineage>
</organism>
<dbReference type="Proteomes" id="UP000469346">
    <property type="component" value="Unassembled WGS sequence"/>
</dbReference>
<feature type="region of interest" description="Disordered" evidence="1">
    <location>
        <begin position="23"/>
        <end position="46"/>
    </location>
</feature>
<dbReference type="AlphaFoldDB" id="A0A6N9TWM4"/>
<comment type="caution">
    <text evidence="2">The sequence shown here is derived from an EMBL/GenBank/DDBJ whole genome shotgun (WGS) entry which is preliminary data.</text>
</comment>
<feature type="non-terminal residue" evidence="2">
    <location>
        <position position="46"/>
    </location>
</feature>